<dbReference type="EMBL" id="FQUL01000015">
    <property type="protein sequence ID" value="SHE66483.1"/>
    <property type="molecule type" value="Genomic_DNA"/>
</dbReference>
<evidence type="ECO:0000256" key="15">
    <source>
        <dbReference type="ARBA" id="ARBA00029568"/>
    </source>
</evidence>
<evidence type="ECO:0000256" key="6">
    <source>
        <dbReference type="ARBA" id="ARBA00022475"/>
    </source>
</evidence>
<feature type="transmembrane region" description="Helical" evidence="17">
    <location>
        <begin position="405"/>
        <end position="425"/>
    </location>
</feature>
<evidence type="ECO:0000256" key="16">
    <source>
        <dbReference type="SAM" id="MobiDB-lite"/>
    </source>
</evidence>
<dbReference type="Pfam" id="PF13631">
    <property type="entry name" value="Cytochrom_B_N_2"/>
    <property type="match status" value="1"/>
</dbReference>
<evidence type="ECO:0000256" key="3">
    <source>
        <dbReference type="ARBA" id="ARBA00012951"/>
    </source>
</evidence>
<dbReference type="AlphaFoldDB" id="A0A1M4VC44"/>
<accession>A0A1M4VC44</accession>
<feature type="transmembrane region" description="Helical" evidence="17">
    <location>
        <begin position="169"/>
        <end position="190"/>
    </location>
</feature>
<evidence type="ECO:0000256" key="4">
    <source>
        <dbReference type="ARBA" id="ARBA00016116"/>
    </source>
</evidence>
<evidence type="ECO:0000256" key="12">
    <source>
        <dbReference type="ARBA" id="ARBA00023004"/>
    </source>
</evidence>
<dbReference type="PANTHER" id="PTHR19271">
    <property type="entry name" value="CYTOCHROME B"/>
    <property type="match status" value="1"/>
</dbReference>
<dbReference type="GO" id="GO:0008121">
    <property type="term" value="F:quinol-cytochrome-c reductase activity"/>
    <property type="evidence" value="ECO:0007669"/>
    <property type="project" value="UniProtKB-EC"/>
</dbReference>
<dbReference type="InterPro" id="IPR005797">
    <property type="entry name" value="Cyt_b/b6_N"/>
</dbReference>
<comment type="catalytic activity">
    <reaction evidence="14">
        <text>a quinol + 2 Fe(III)-[cytochrome c](out) = a quinone + 2 Fe(II)-[cytochrome c](out) + 2 H(+)(out)</text>
        <dbReference type="Rhea" id="RHEA:11484"/>
        <dbReference type="Rhea" id="RHEA-COMP:10350"/>
        <dbReference type="Rhea" id="RHEA-COMP:14399"/>
        <dbReference type="ChEBI" id="CHEBI:15378"/>
        <dbReference type="ChEBI" id="CHEBI:24646"/>
        <dbReference type="ChEBI" id="CHEBI:29033"/>
        <dbReference type="ChEBI" id="CHEBI:29034"/>
        <dbReference type="ChEBI" id="CHEBI:132124"/>
        <dbReference type="EC" id="7.1.1.8"/>
    </reaction>
</comment>
<evidence type="ECO:0000256" key="1">
    <source>
        <dbReference type="ARBA" id="ARBA00001971"/>
    </source>
</evidence>
<keyword evidence="12" id="KW-0408">Iron</keyword>
<feature type="domain" description="Cytochrome b/b6 N-terminal region profile" evidence="18">
    <location>
        <begin position="8"/>
        <end position="234"/>
    </location>
</feature>
<feature type="region of interest" description="Disordered" evidence="16">
    <location>
        <begin position="498"/>
        <end position="557"/>
    </location>
</feature>
<keyword evidence="11 17" id="KW-1133">Transmembrane helix</keyword>
<organism evidence="19 20">
    <name type="scientific">Ferrithrix thermotolerans DSM 19514</name>
    <dbReference type="NCBI Taxonomy" id="1121881"/>
    <lineage>
        <taxon>Bacteria</taxon>
        <taxon>Bacillati</taxon>
        <taxon>Actinomycetota</taxon>
        <taxon>Acidimicrobiia</taxon>
        <taxon>Acidimicrobiales</taxon>
        <taxon>Acidimicrobiaceae</taxon>
        <taxon>Ferrithrix</taxon>
    </lineage>
</organism>
<dbReference type="STRING" id="1121881.SAMN02745225_01271"/>
<dbReference type="RefSeq" id="WP_084660260.1">
    <property type="nucleotide sequence ID" value="NZ_FQUL01000015.1"/>
</dbReference>
<dbReference type="InterPro" id="IPR027387">
    <property type="entry name" value="Cytb/b6-like_sf"/>
</dbReference>
<evidence type="ECO:0000256" key="2">
    <source>
        <dbReference type="ARBA" id="ARBA00004651"/>
    </source>
</evidence>
<evidence type="ECO:0000256" key="9">
    <source>
        <dbReference type="ARBA" id="ARBA00022723"/>
    </source>
</evidence>
<evidence type="ECO:0000256" key="7">
    <source>
        <dbReference type="ARBA" id="ARBA00022617"/>
    </source>
</evidence>
<keyword evidence="6" id="KW-1003">Cell membrane</keyword>
<comment type="subcellular location">
    <subcellularLocation>
        <location evidence="2">Cell membrane</location>
        <topology evidence="2">Multi-pass membrane protein</topology>
    </subcellularLocation>
</comment>
<feature type="transmembrane region" description="Helical" evidence="17">
    <location>
        <begin position="137"/>
        <end position="157"/>
    </location>
</feature>
<keyword evidence="9" id="KW-0479">Metal-binding</keyword>
<keyword evidence="10" id="KW-1278">Translocase</keyword>
<keyword evidence="7" id="KW-0349">Heme</keyword>
<keyword evidence="5" id="KW-0813">Transport</keyword>
<dbReference type="EC" id="7.1.1.8" evidence="3"/>
<dbReference type="PANTHER" id="PTHR19271:SF16">
    <property type="entry name" value="CYTOCHROME B"/>
    <property type="match status" value="1"/>
</dbReference>
<dbReference type="Proteomes" id="UP000184295">
    <property type="component" value="Unassembled WGS sequence"/>
</dbReference>
<dbReference type="GO" id="GO:0016491">
    <property type="term" value="F:oxidoreductase activity"/>
    <property type="evidence" value="ECO:0007669"/>
    <property type="project" value="InterPro"/>
</dbReference>
<dbReference type="PROSITE" id="PS51002">
    <property type="entry name" value="CYTB_NTER"/>
    <property type="match status" value="1"/>
</dbReference>
<evidence type="ECO:0000256" key="5">
    <source>
        <dbReference type="ARBA" id="ARBA00022448"/>
    </source>
</evidence>
<evidence type="ECO:0000256" key="17">
    <source>
        <dbReference type="SAM" id="Phobius"/>
    </source>
</evidence>
<evidence type="ECO:0000256" key="14">
    <source>
        <dbReference type="ARBA" id="ARBA00029351"/>
    </source>
</evidence>
<comment type="cofactor">
    <cofactor evidence="1">
        <name>heme</name>
        <dbReference type="ChEBI" id="CHEBI:30413"/>
    </cofactor>
</comment>
<evidence type="ECO:0000256" key="11">
    <source>
        <dbReference type="ARBA" id="ARBA00022989"/>
    </source>
</evidence>
<feature type="transmembrane region" description="Helical" evidence="17">
    <location>
        <begin position="107"/>
        <end position="125"/>
    </location>
</feature>
<protein>
    <recommendedName>
        <fullName evidence="4">Cytochrome bc1 complex cytochrome b subunit</fullName>
        <ecNumber evidence="3">7.1.1.8</ecNumber>
    </recommendedName>
    <alternativeName>
        <fullName evidence="15">Cytochrome bc1 reductase complex subunit QcrB</fullName>
    </alternativeName>
</protein>
<feature type="transmembrane region" description="Helical" evidence="17">
    <location>
        <begin position="367"/>
        <end position="385"/>
    </location>
</feature>
<evidence type="ECO:0000259" key="18">
    <source>
        <dbReference type="PROSITE" id="PS51002"/>
    </source>
</evidence>
<evidence type="ECO:0000256" key="10">
    <source>
        <dbReference type="ARBA" id="ARBA00022967"/>
    </source>
</evidence>
<evidence type="ECO:0000256" key="8">
    <source>
        <dbReference type="ARBA" id="ARBA00022692"/>
    </source>
</evidence>
<dbReference type="InterPro" id="IPR016174">
    <property type="entry name" value="Di-haem_cyt_TM"/>
</dbReference>
<dbReference type="Gene3D" id="1.20.810.10">
    <property type="entry name" value="Cytochrome Bc1 Complex, Chain C"/>
    <property type="match status" value="1"/>
</dbReference>
<name>A0A1M4VC44_9ACTN</name>
<keyword evidence="8 17" id="KW-0812">Transmembrane</keyword>
<sequence length="557" mass="61684">MNKRVEKTTEWLDERLGIAKGGRSSLNKIFPDHWSFMLGEIALYSFIVLLFTGVFLTLFYVPSTQQIIYHGSYAPLRGQSMSEAYASTLHISFSVRAGLVMRQMHHWAANIFIAAIVVHLCRVFFTGSFRKPREINWIIGSILLILAIVNGFIGYSLPDDLISGTGIRIAFSIVESVPLVGSYLAFFLFGGNYPGNAIIPRFYTIHVLLVPALIVGLLAAHLGIMYHQKHTQYPAPKRTNKNVVGTVFWPTYALEAGGFFFITAAVIAALGGLVQINPIWLYGPYVPYKVSYAVQPDWYMGWLDGALRLMPSWEVVGFGHMIPNVFFPAVLLPGLTFTALSLWPFIEKKITKDDEVHNLCDRPRDNPWRTSLGVGILTFYIVLFFASSTDVLANTFNTSLNLVLWTFRVLLIALPPVAGYVTYMLTKETEVVEEAGSRRPPVVITRSLDGEYHSVPVAGDEAGGVVKEEFEPMEVPEEKEYESFMGGVASEHRDKDLVGVGESSSKGGGSAFHDEIGPSRSGGSGIFRVPRNLPGSGGLFGGRGSRRQRRRGGQDRQ</sequence>
<dbReference type="GO" id="GO:0046872">
    <property type="term" value="F:metal ion binding"/>
    <property type="evidence" value="ECO:0007669"/>
    <property type="project" value="UniProtKB-KW"/>
</dbReference>
<gene>
    <name evidence="19" type="ORF">SAMN02745225_01271</name>
</gene>
<evidence type="ECO:0000256" key="13">
    <source>
        <dbReference type="ARBA" id="ARBA00023136"/>
    </source>
</evidence>
<reference evidence="20" key="1">
    <citation type="submission" date="2016-11" db="EMBL/GenBank/DDBJ databases">
        <authorList>
            <person name="Varghese N."/>
            <person name="Submissions S."/>
        </authorList>
    </citation>
    <scope>NUCLEOTIDE SEQUENCE [LARGE SCALE GENOMIC DNA]</scope>
    <source>
        <strain evidence="20">DSM 19514</strain>
    </source>
</reference>
<feature type="transmembrane region" description="Helical" evidence="17">
    <location>
        <begin position="247"/>
        <end position="274"/>
    </location>
</feature>
<dbReference type="SUPFAM" id="SSF81342">
    <property type="entry name" value="Transmembrane di-heme cytochromes"/>
    <property type="match status" value="1"/>
</dbReference>
<keyword evidence="20" id="KW-1185">Reference proteome</keyword>
<dbReference type="GO" id="GO:0022904">
    <property type="term" value="P:respiratory electron transport chain"/>
    <property type="evidence" value="ECO:0007669"/>
    <property type="project" value="InterPro"/>
</dbReference>
<feature type="transmembrane region" description="Helical" evidence="17">
    <location>
        <begin position="202"/>
        <end position="226"/>
    </location>
</feature>
<proteinExistence type="predicted"/>
<evidence type="ECO:0000313" key="19">
    <source>
        <dbReference type="EMBL" id="SHE66483.1"/>
    </source>
</evidence>
<feature type="transmembrane region" description="Helical" evidence="17">
    <location>
        <begin position="41"/>
        <end position="61"/>
    </location>
</feature>
<keyword evidence="13 17" id="KW-0472">Membrane</keyword>
<evidence type="ECO:0000313" key="20">
    <source>
        <dbReference type="Proteomes" id="UP000184295"/>
    </source>
</evidence>
<dbReference type="GO" id="GO:0005886">
    <property type="term" value="C:plasma membrane"/>
    <property type="evidence" value="ECO:0007669"/>
    <property type="project" value="UniProtKB-SubCell"/>
</dbReference>
<dbReference type="OrthoDB" id="9804503at2"/>
<feature type="transmembrane region" description="Helical" evidence="17">
    <location>
        <begin position="325"/>
        <end position="346"/>
    </location>
</feature>
<dbReference type="FunFam" id="1.20.810.10:FF:000007">
    <property type="entry name" value="Ubiquinol-cytochrome C reductase B subunit"/>
    <property type="match status" value="1"/>
</dbReference>